<protein>
    <submittedName>
        <fullName evidence="2">Uncharacterized protein</fullName>
    </submittedName>
</protein>
<name>A0A1F8B511_9BACT</name>
<dbReference type="EMBL" id="MGHC01000035">
    <property type="protein sequence ID" value="OGM58478.1"/>
    <property type="molecule type" value="Genomic_DNA"/>
</dbReference>
<feature type="transmembrane region" description="Helical" evidence="1">
    <location>
        <begin position="104"/>
        <end position="122"/>
    </location>
</feature>
<reference evidence="2 3" key="1">
    <citation type="journal article" date="2016" name="Nat. Commun.">
        <title>Thousands of microbial genomes shed light on interconnected biogeochemical processes in an aquifer system.</title>
        <authorList>
            <person name="Anantharaman K."/>
            <person name="Brown C.T."/>
            <person name="Hug L.A."/>
            <person name="Sharon I."/>
            <person name="Castelle C.J."/>
            <person name="Probst A.J."/>
            <person name="Thomas B.C."/>
            <person name="Singh A."/>
            <person name="Wilkins M.J."/>
            <person name="Karaoz U."/>
            <person name="Brodie E.L."/>
            <person name="Williams K.H."/>
            <person name="Hubbard S.S."/>
            <person name="Banfield J.F."/>
        </authorList>
    </citation>
    <scope>NUCLEOTIDE SEQUENCE [LARGE SCALE GENOMIC DNA]</scope>
</reference>
<accession>A0A1F8B511</accession>
<comment type="caution">
    <text evidence="2">The sequence shown here is derived from an EMBL/GenBank/DDBJ whole genome shotgun (WGS) entry which is preliminary data.</text>
</comment>
<sequence length="230" mass="25996">MRKIALYIIFALASGLVAATFVTTKSYLQLAIAVVLYLPLVYCAFKLFPRKNNSAASNTQIQQPVTQRKVSGAQTVQKNIQPDNILPNQTIVKDVEIFDIEKRAFLKLIGATGLSIFISSLLTKRFGNLLGRSEDPGTTKVQDPTGNLINPAKHHPTDNYKISEVVYGTITYYGFIDQGEGWFIMKEDLDAGTYRYIKGDTDFHDNWKSRENLKYDYFNRVFPGSYTQQT</sequence>
<gene>
    <name evidence="2" type="ORF">A3A75_00730</name>
</gene>
<evidence type="ECO:0000313" key="2">
    <source>
        <dbReference type="EMBL" id="OGM58478.1"/>
    </source>
</evidence>
<dbReference type="Proteomes" id="UP000179018">
    <property type="component" value="Unassembled WGS sequence"/>
</dbReference>
<dbReference type="AlphaFoldDB" id="A0A1F8B511"/>
<evidence type="ECO:0000256" key="1">
    <source>
        <dbReference type="SAM" id="Phobius"/>
    </source>
</evidence>
<feature type="transmembrane region" description="Helical" evidence="1">
    <location>
        <begin position="28"/>
        <end position="48"/>
    </location>
</feature>
<proteinExistence type="predicted"/>
<organism evidence="2 3">
    <name type="scientific">Candidatus Woesebacteria bacterium RIFCSPLOWO2_01_FULL_39_10</name>
    <dbReference type="NCBI Taxonomy" id="1802516"/>
    <lineage>
        <taxon>Bacteria</taxon>
        <taxon>Candidatus Woeseibacteriota</taxon>
    </lineage>
</organism>
<evidence type="ECO:0000313" key="3">
    <source>
        <dbReference type="Proteomes" id="UP000179018"/>
    </source>
</evidence>
<keyword evidence="1" id="KW-1133">Transmembrane helix</keyword>
<keyword evidence="1" id="KW-0812">Transmembrane</keyword>
<keyword evidence="1" id="KW-0472">Membrane</keyword>